<evidence type="ECO:0000313" key="2">
    <source>
        <dbReference type="EMBL" id="CCW16502.1"/>
    </source>
</evidence>
<dbReference type="PANTHER" id="PTHR28152:SF1">
    <property type="entry name" value="HYDROXYACYL-THIOESTER DEHYDRATASE TYPE 2, MITOCHONDRIAL"/>
    <property type="match status" value="1"/>
</dbReference>
<name>N1MLL1_9SPHN</name>
<dbReference type="Pfam" id="PF13452">
    <property type="entry name" value="FAS1_DH_region"/>
    <property type="match status" value="1"/>
</dbReference>
<accession>N1MLL1</accession>
<dbReference type="SUPFAM" id="SSF54637">
    <property type="entry name" value="Thioesterase/thiol ester dehydrase-isomerase"/>
    <property type="match status" value="1"/>
</dbReference>
<sequence>MPQAFHWCLCLPDSATADLGIDGHAKRNDSPQSFLPPVALPRRMWASSAVEFHKPLLVGEAVRRIAKVSSIKAKQGASGSLVFVELAHEIHGASGLAVSETQSIVYKEASAPGGAVIPPPLGDGQFNISAWHAHRLVVPTEPLLFRFSALTFNSHRIHYDLPYAKDAEGYRGLVVHGPLTATLLLNLAAREFGDNALNSFTFRGNSPAICGEELHLVLRRSGDGVELGAFANDGRNIMGANATLK</sequence>
<dbReference type="InterPro" id="IPR039569">
    <property type="entry name" value="FAS1-like_DH_region"/>
</dbReference>
<dbReference type="PANTHER" id="PTHR28152">
    <property type="entry name" value="HYDROXYACYL-THIOESTER DEHYDRATASE TYPE 2, MITOCHONDRIAL"/>
    <property type="match status" value="1"/>
</dbReference>
<dbReference type="Gene3D" id="3.10.129.10">
    <property type="entry name" value="Hotdog Thioesterase"/>
    <property type="match status" value="1"/>
</dbReference>
<dbReference type="InterPro" id="IPR052741">
    <property type="entry name" value="Mitochondrial_HTD2"/>
</dbReference>
<reference evidence="3" key="2">
    <citation type="submission" date="2013-04" db="EMBL/GenBank/DDBJ databases">
        <title>Bisphenol A degrading Sphingobium sp. strain BiD32.</title>
        <authorList>
            <person name="Nielsen J.L."/>
            <person name="Zhou N.A."/>
            <person name="Kjeldal H."/>
        </authorList>
    </citation>
    <scope>NUCLEOTIDE SEQUENCE [LARGE SCALE GENOMIC DNA]</scope>
    <source>
        <strain evidence="3">BiD32</strain>
    </source>
</reference>
<keyword evidence="3" id="KW-1185">Reference proteome</keyword>
<gene>
    <name evidence="2" type="ORF">EBBID32_8380</name>
</gene>
<dbReference type="Proteomes" id="UP000013201">
    <property type="component" value="Unassembled WGS sequence"/>
</dbReference>
<evidence type="ECO:0000259" key="1">
    <source>
        <dbReference type="Pfam" id="PF13452"/>
    </source>
</evidence>
<dbReference type="AlphaFoldDB" id="N1MLL1"/>
<feature type="domain" description="FAS1-like dehydratase" evidence="1">
    <location>
        <begin position="34"/>
        <end position="99"/>
    </location>
</feature>
<evidence type="ECO:0000313" key="3">
    <source>
        <dbReference type="Proteomes" id="UP000013201"/>
    </source>
</evidence>
<protein>
    <submittedName>
        <fullName evidence="2">COGs COG3777</fullName>
    </submittedName>
</protein>
<dbReference type="EMBL" id="CAVK010000040">
    <property type="protein sequence ID" value="CCW16502.1"/>
    <property type="molecule type" value="Genomic_DNA"/>
</dbReference>
<proteinExistence type="predicted"/>
<dbReference type="InterPro" id="IPR029069">
    <property type="entry name" value="HotDog_dom_sf"/>
</dbReference>
<organism evidence="2 3">
    <name type="scientific">Sphingobium indicum BiD32</name>
    <dbReference type="NCBI Taxonomy" id="1301087"/>
    <lineage>
        <taxon>Bacteria</taxon>
        <taxon>Pseudomonadati</taxon>
        <taxon>Pseudomonadota</taxon>
        <taxon>Alphaproteobacteria</taxon>
        <taxon>Sphingomonadales</taxon>
        <taxon>Sphingomonadaceae</taxon>
        <taxon>Sphingobium</taxon>
    </lineage>
</organism>
<comment type="caution">
    <text evidence="2">The sequence shown here is derived from an EMBL/GenBank/DDBJ whole genome shotgun (WGS) entry which is preliminary data.</text>
</comment>
<dbReference type="GO" id="GO:0019171">
    <property type="term" value="F:(3R)-hydroxyacyl-[acyl-carrier-protein] dehydratase activity"/>
    <property type="evidence" value="ECO:0007669"/>
    <property type="project" value="TreeGrafter"/>
</dbReference>
<reference evidence="2 3" key="1">
    <citation type="submission" date="2013-03" db="EMBL/GenBank/DDBJ databases">
        <authorList>
            <person name="Le V."/>
        </authorList>
    </citation>
    <scope>NUCLEOTIDE SEQUENCE [LARGE SCALE GENOMIC DNA]</scope>
    <source>
        <strain evidence="2 3">BiD32</strain>
    </source>
</reference>